<dbReference type="RefSeq" id="WP_305473075.1">
    <property type="nucleotide sequence ID" value="NZ_JAUYVT010000020.1"/>
</dbReference>
<reference evidence="2" key="1">
    <citation type="submission" date="2023-07" db="EMBL/GenBank/DDBJ databases">
        <title>Genome content predicts the carbon catabolic preferences of heterotrophic bacteria.</title>
        <authorList>
            <person name="Gralka M."/>
        </authorList>
    </citation>
    <scope>NUCLEOTIDE SEQUENCE</scope>
    <source>
        <strain evidence="2">4G09</strain>
    </source>
</reference>
<evidence type="ECO:0000313" key="2">
    <source>
        <dbReference type="EMBL" id="MDP2566447.1"/>
    </source>
</evidence>
<sequence length="582" mass="67671">MSEYIASQCKVYKYVYHYPNVYRIRISINNKNIVKTVPDRYTKSQLRIAITTMMRENGLNEAQITKVMTNWGEEGTNTHHVNFAKNNNKTGYLGVSHKIWLSRGTFVNQYNKIKHDNFSYPIRQFAEGVFWIKKTEMLDAYEQACNASDMQRYGEILIRERPGPKNDFLKEMKQYCYRKNSAHEVRQVIITDSITSLIKTINASKTRTERLSAVNVTGHKLIHPYIDSKNIGYKITPTSNPLPNEVFAVPLQQISNKHYIANSTELEIKFNEACTYVNEKFELDIKPKSKYTQLRKEINWSSLLLTKIRSAEKIKLHFYSNNEAGNLKQIIYALLAKDLLLIKPYFTSAEIGYCFDINGEKHHETIPLKKINEKHYWVHPTKVLKLYLDVYKEAEKSAGLISRPKSQHKAERTDEEWLIKLKSDFALENTGLNIHISEKVGELREQCKNEEREARLAKEKQELLEKALANEAKLTKEGNNQDTGHKLVQAKVLFGHAVYLVKKHGRTEHEIKIKLTPLKNSEFTISRAKLINAFVKICRKADQTRNIKDISDDTYKSLYQDVNWLAKARSKNKRFKSIKVVD</sequence>
<gene>
    <name evidence="2" type="ORF">Q8W34_17505</name>
</gene>
<accession>A0ABT9FI53</accession>
<evidence type="ECO:0000256" key="1">
    <source>
        <dbReference type="SAM" id="Coils"/>
    </source>
</evidence>
<organism evidence="2 3">
    <name type="scientific">Pseudoalteromonas marina</name>
    <dbReference type="NCBI Taxonomy" id="267375"/>
    <lineage>
        <taxon>Bacteria</taxon>
        <taxon>Pseudomonadati</taxon>
        <taxon>Pseudomonadota</taxon>
        <taxon>Gammaproteobacteria</taxon>
        <taxon>Alteromonadales</taxon>
        <taxon>Pseudoalteromonadaceae</taxon>
        <taxon>Pseudoalteromonas</taxon>
    </lineage>
</organism>
<dbReference type="EMBL" id="JAUYVT010000020">
    <property type="protein sequence ID" value="MDP2566447.1"/>
    <property type="molecule type" value="Genomic_DNA"/>
</dbReference>
<proteinExistence type="predicted"/>
<protein>
    <submittedName>
        <fullName evidence="2">Uncharacterized protein</fullName>
    </submittedName>
</protein>
<name>A0ABT9FI53_9GAMM</name>
<comment type="caution">
    <text evidence="2">The sequence shown here is derived from an EMBL/GenBank/DDBJ whole genome shotgun (WGS) entry which is preliminary data.</text>
</comment>
<evidence type="ECO:0000313" key="3">
    <source>
        <dbReference type="Proteomes" id="UP001177212"/>
    </source>
</evidence>
<feature type="coiled-coil region" evidence="1">
    <location>
        <begin position="433"/>
        <end position="477"/>
    </location>
</feature>
<keyword evidence="1" id="KW-0175">Coiled coil</keyword>
<keyword evidence="3" id="KW-1185">Reference proteome</keyword>
<dbReference type="Proteomes" id="UP001177212">
    <property type="component" value="Unassembled WGS sequence"/>
</dbReference>